<keyword evidence="1" id="KW-0175">Coiled coil</keyword>
<proteinExistence type="predicted"/>
<evidence type="ECO:0000256" key="2">
    <source>
        <dbReference type="SAM" id="MobiDB-lite"/>
    </source>
</evidence>
<organism evidence="3 4">
    <name type="scientific">Didymella glomerata</name>
    <dbReference type="NCBI Taxonomy" id="749621"/>
    <lineage>
        <taxon>Eukaryota</taxon>
        <taxon>Fungi</taxon>
        <taxon>Dikarya</taxon>
        <taxon>Ascomycota</taxon>
        <taxon>Pezizomycotina</taxon>
        <taxon>Dothideomycetes</taxon>
        <taxon>Pleosporomycetidae</taxon>
        <taxon>Pleosporales</taxon>
        <taxon>Pleosporineae</taxon>
        <taxon>Didymellaceae</taxon>
        <taxon>Didymella</taxon>
    </lineage>
</organism>
<feature type="coiled-coil region" evidence="1">
    <location>
        <begin position="203"/>
        <end position="244"/>
    </location>
</feature>
<keyword evidence="4" id="KW-1185">Reference proteome</keyword>
<reference evidence="3" key="1">
    <citation type="submission" date="2022-10" db="EMBL/GenBank/DDBJ databases">
        <title>Tapping the CABI collections for fungal endophytes: first genome assemblies for Collariella, Neodidymelliopsis, Ascochyta clinopodiicola, Didymella pomorum, Didymosphaeria variabile, Neocosmospora piperis and Neocucurbitaria cava.</title>
        <authorList>
            <person name="Hill R."/>
        </authorList>
    </citation>
    <scope>NUCLEOTIDE SEQUENCE</scope>
    <source>
        <strain evidence="3">IMI 360193</strain>
    </source>
</reference>
<evidence type="ECO:0000256" key="1">
    <source>
        <dbReference type="SAM" id="Coils"/>
    </source>
</evidence>
<name>A0A9W8WWM4_9PLEO</name>
<protein>
    <submittedName>
        <fullName evidence="3">Uncharacterized protein</fullName>
    </submittedName>
</protein>
<evidence type="ECO:0000313" key="3">
    <source>
        <dbReference type="EMBL" id="KAJ4334414.1"/>
    </source>
</evidence>
<evidence type="ECO:0000313" key="4">
    <source>
        <dbReference type="Proteomes" id="UP001140562"/>
    </source>
</evidence>
<accession>A0A9W8WWM4</accession>
<comment type="caution">
    <text evidence="3">The sequence shown here is derived from an EMBL/GenBank/DDBJ whole genome shotgun (WGS) entry which is preliminary data.</text>
</comment>
<sequence length="276" mass="30183">MDERKKRVAEPAVESVTGAATSAATSSATGDATSNAASDSASNVTCDTIGDSSATAVKVEQPATELTAESATSASAYAIPSLDNAPPAPFDPPEDLPSLIECYPFELKNDKHVAEMREVRDYLLADLTHLIENEEAGPAYAKWAFNKLEKLVPALKLYHEDGLRQIKEVIVANPDAECLKDISRAIDGVIEVVDNQRMTLEKMWQVQTEREQLKADQEQLRAAQAQLKADQEQMKARESELETKISNAVADAVANIKEVASGEVEFRVYRATRRMM</sequence>
<dbReference type="EMBL" id="JAPEUV010000077">
    <property type="protein sequence ID" value="KAJ4334414.1"/>
    <property type="molecule type" value="Genomic_DNA"/>
</dbReference>
<feature type="compositionally biased region" description="Low complexity" evidence="2">
    <location>
        <begin position="15"/>
        <end position="44"/>
    </location>
</feature>
<dbReference type="AlphaFoldDB" id="A0A9W8WWM4"/>
<dbReference type="Proteomes" id="UP001140562">
    <property type="component" value="Unassembled WGS sequence"/>
</dbReference>
<feature type="region of interest" description="Disordered" evidence="2">
    <location>
        <begin position="1"/>
        <end position="44"/>
    </location>
</feature>
<gene>
    <name evidence="3" type="ORF">N0V87_006848</name>
</gene>